<keyword evidence="5" id="KW-0347">Helicase</keyword>
<dbReference type="InterPro" id="IPR014001">
    <property type="entry name" value="Helicase_ATP-bd"/>
</dbReference>
<feature type="domain" description="Helicase ATP-binding" evidence="3">
    <location>
        <begin position="260"/>
        <end position="452"/>
    </location>
</feature>
<evidence type="ECO:0000256" key="1">
    <source>
        <dbReference type="ARBA" id="ARBA00022801"/>
    </source>
</evidence>
<dbReference type="SMART" id="SM00487">
    <property type="entry name" value="DEXDc"/>
    <property type="match status" value="1"/>
</dbReference>
<organism evidence="5 6">
    <name type="scientific">Camelimonas lactis</name>
    <dbReference type="NCBI Taxonomy" id="659006"/>
    <lineage>
        <taxon>Bacteria</taxon>
        <taxon>Pseudomonadati</taxon>
        <taxon>Pseudomonadota</taxon>
        <taxon>Alphaproteobacteria</taxon>
        <taxon>Hyphomicrobiales</taxon>
        <taxon>Chelatococcaceae</taxon>
        <taxon>Camelimonas</taxon>
    </lineage>
</organism>
<keyword evidence="5" id="KW-0547">Nucleotide-binding</keyword>
<sequence>MVEFQRKLRSRGALNSFKLGENRYLVIDPAAAPALRVMADMQRAPVSERREFIRNPRQRIAAAIEKELSSKAEFQSLDPASKEEMLESLATPLFVETEEYAAFSDRVTGVEVYKGNPLADIIPSGLVWYTETFPEGLKAAIAEMNVEALSQLENSVQQAMAQGKEDVDVGAFQLPATESTLELLKYAQDQKTSADAPDERAEDDTTRRGPVVLQTKENFEELEWHAKLTPRVSRLATTVPSQLRTALKDHQVKSLEWQIAAWRAGLPGVLNADEQGLGKTLQTISFLVWLNEGMKEEGPKLPILVVAPTSLLRNWEEEVERHVAKPGLGYLVRLYGGATSARKLRGRGSRDTERGECTIDLSDITRSVQQGNGHLTWVLTTYTTLTNYQLSLARIPFAALVFDEIQNIKNPGTLAAKAGKAMKADFRIGLTGTPIENSTAELWAVMDQLAPGALGTLKEFRSAYKEPQEGNMAELYARVFTSQNGLPPLAIRRLKSEVARDLPEKARLLHPRLMPPVQAKRYDEARIKLAQGGMGAALKMLHHIRGVSVHPAVDDPAGDHEYISASARLSAVFDILRRVKRQGERALVFIEHRKMQYRFIELAKAELDLQAIDLINGETLIPKRQQIINRFQSAQHGDECFDILVLGPKAAGTGLTLTAATHVIHLSRWWNPAVEEQCNDRVHRIGQTRPVTVHIPLAVHPELREMSFDLLLQTLMQRKRRLASAALWPMGEAGDEADYLQEQLQQGSRVSGGDAIQSAMMALFERDKSAPLARHPDGSWLIN</sequence>
<dbReference type="InterPro" id="IPR027417">
    <property type="entry name" value="P-loop_NTPase"/>
</dbReference>
<dbReference type="InterPro" id="IPR038718">
    <property type="entry name" value="SNF2-like_sf"/>
</dbReference>
<feature type="compositionally biased region" description="Basic and acidic residues" evidence="2">
    <location>
        <begin position="197"/>
        <end position="207"/>
    </location>
</feature>
<dbReference type="EMBL" id="SLWL01000006">
    <property type="protein sequence ID" value="TCO13438.1"/>
    <property type="molecule type" value="Genomic_DNA"/>
</dbReference>
<protein>
    <submittedName>
        <fullName evidence="5">Helicase-like protein</fullName>
    </submittedName>
</protein>
<evidence type="ECO:0000313" key="6">
    <source>
        <dbReference type="Proteomes" id="UP000294881"/>
    </source>
</evidence>
<dbReference type="SMART" id="SM00490">
    <property type="entry name" value="HELICc"/>
    <property type="match status" value="1"/>
</dbReference>
<feature type="region of interest" description="Disordered" evidence="2">
    <location>
        <begin position="188"/>
        <end position="207"/>
    </location>
</feature>
<dbReference type="Proteomes" id="UP000294881">
    <property type="component" value="Unassembled WGS sequence"/>
</dbReference>
<dbReference type="InterPro" id="IPR000330">
    <property type="entry name" value="SNF2_N"/>
</dbReference>
<dbReference type="Pfam" id="PF00271">
    <property type="entry name" value="Helicase_C"/>
    <property type="match status" value="1"/>
</dbReference>
<evidence type="ECO:0000256" key="2">
    <source>
        <dbReference type="SAM" id="MobiDB-lite"/>
    </source>
</evidence>
<keyword evidence="6" id="KW-1185">Reference proteome</keyword>
<dbReference type="InterPro" id="IPR049730">
    <property type="entry name" value="SNF2/RAD54-like_C"/>
</dbReference>
<evidence type="ECO:0000259" key="4">
    <source>
        <dbReference type="PROSITE" id="PS51194"/>
    </source>
</evidence>
<dbReference type="CDD" id="cd18793">
    <property type="entry name" value="SF2_C_SNF"/>
    <property type="match status" value="1"/>
</dbReference>
<keyword evidence="5" id="KW-0067">ATP-binding</keyword>
<dbReference type="AlphaFoldDB" id="A0A4R2GU92"/>
<dbReference type="PROSITE" id="PS51194">
    <property type="entry name" value="HELICASE_CTER"/>
    <property type="match status" value="1"/>
</dbReference>
<dbReference type="Gene3D" id="3.40.50.10810">
    <property type="entry name" value="Tandem AAA-ATPase domain"/>
    <property type="match status" value="1"/>
</dbReference>
<evidence type="ECO:0000259" key="3">
    <source>
        <dbReference type="PROSITE" id="PS51192"/>
    </source>
</evidence>
<feature type="domain" description="Helicase C-terminal" evidence="4">
    <location>
        <begin position="571"/>
        <end position="723"/>
    </location>
</feature>
<dbReference type="GO" id="GO:0004386">
    <property type="term" value="F:helicase activity"/>
    <property type="evidence" value="ECO:0007669"/>
    <property type="project" value="UniProtKB-KW"/>
</dbReference>
<dbReference type="PROSITE" id="PS51192">
    <property type="entry name" value="HELICASE_ATP_BIND_1"/>
    <property type="match status" value="1"/>
</dbReference>
<dbReference type="GO" id="GO:0016787">
    <property type="term" value="F:hydrolase activity"/>
    <property type="evidence" value="ECO:0007669"/>
    <property type="project" value="UniProtKB-KW"/>
</dbReference>
<accession>A0A4R2GU92</accession>
<gene>
    <name evidence="5" type="ORF">EV666_106151</name>
</gene>
<dbReference type="Gene3D" id="3.40.50.300">
    <property type="entry name" value="P-loop containing nucleotide triphosphate hydrolases"/>
    <property type="match status" value="1"/>
</dbReference>
<keyword evidence="1" id="KW-0378">Hydrolase</keyword>
<dbReference type="PANTHER" id="PTHR10799">
    <property type="entry name" value="SNF2/RAD54 HELICASE FAMILY"/>
    <property type="match status" value="1"/>
</dbReference>
<dbReference type="GO" id="GO:0005524">
    <property type="term" value="F:ATP binding"/>
    <property type="evidence" value="ECO:0007669"/>
    <property type="project" value="InterPro"/>
</dbReference>
<evidence type="ECO:0000313" key="5">
    <source>
        <dbReference type="EMBL" id="TCO13438.1"/>
    </source>
</evidence>
<dbReference type="SUPFAM" id="SSF52540">
    <property type="entry name" value="P-loop containing nucleoside triphosphate hydrolases"/>
    <property type="match status" value="2"/>
</dbReference>
<comment type="caution">
    <text evidence="5">The sequence shown here is derived from an EMBL/GenBank/DDBJ whole genome shotgun (WGS) entry which is preliminary data.</text>
</comment>
<reference evidence="5 6" key="1">
    <citation type="submission" date="2019-03" db="EMBL/GenBank/DDBJ databases">
        <title>Genomic Encyclopedia of Type Strains, Phase IV (KMG-IV): sequencing the most valuable type-strain genomes for metagenomic binning, comparative biology and taxonomic classification.</title>
        <authorList>
            <person name="Goeker M."/>
        </authorList>
    </citation>
    <scope>NUCLEOTIDE SEQUENCE [LARGE SCALE GENOMIC DNA]</scope>
    <source>
        <strain evidence="5 6">DSM 22958</strain>
    </source>
</reference>
<dbReference type="Pfam" id="PF00176">
    <property type="entry name" value="SNF2-rel_dom"/>
    <property type="match status" value="1"/>
</dbReference>
<dbReference type="InterPro" id="IPR001650">
    <property type="entry name" value="Helicase_C-like"/>
</dbReference>
<name>A0A4R2GU92_9HYPH</name>
<proteinExistence type="predicted"/>